<evidence type="ECO:0000313" key="2">
    <source>
        <dbReference type="Proteomes" id="UP001216510"/>
    </source>
</evidence>
<protein>
    <submittedName>
        <fullName evidence="1">Uncharacterized protein</fullName>
    </submittedName>
</protein>
<organism evidence="1 2">
    <name type="scientific">Pseudoduganella chitinolytica</name>
    <dbReference type="NCBI Taxonomy" id="34070"/>
    <lineage>
        <taxon>Bacteria</taxon>
        <taxon>Pseudomonadati</taxon>
        <taxon>Pseudomonadota</taxon>
        <taxon>Betaproteobacteria</taxon>
        <taxon>Burkholderiales</taxon>
        <taxon>Oxalobacteraceae</taxon>
        <taxon>Telluria group</taxon>
        <taxon>Pseudoduganella</taxon>
    </lineage>
</organism>
<proteinExistence type="predicted"/>
<dbReference type="EMBL" id="CP119083">
    <property type="protein sequence ID" value="WEF32944.1"/>
    <property type="molecule type" value="Genomic_DNA"/>
</dbReference>
<name>A0ABY8BF22_9BURK</name>
<accession>A0ABY8BF22</accession>
<evidence type="ECO:0000313" key="1">
    <source>
        <dbReference type="EMBL" id="WEF32944.1"/>
    </source>
</evidence>
<sequence>MIPFEHAVYFLGFGRTPFGDGTVLAFVHDIADDTRTSWSNMGLFVFPRRGENRRKPRELVFPAVSGFGENAREFNVLLRSRYREDVGSNKFRCEPDQAFPFLSALTFTARELPKPVRLEGSAAVLAPFSLWELVPDDRAELERLWREAQFYFLGVGKRLG</sequence>
<reference evidence="1 2" key="1">
    <citation type="submission" date="2023-02" db="EMBL/GenBank/DDBJ databases">
        <title>Gemone sequence of Telluria chitinolytica ACM 3522T.</title>
        <authorList>
            <person name="Frediansyah A."/>
            <person name="Miess H."/>
            <person name="Gross H."/>
        </authorList>
    </citation>
    <scope>NUCLEOTIDE SEQUENCE [LARGE SCALE GENOMIC DNA]</scope>
    <source>
        <strain evidence="1 2">ACM 3522</strain>
    </source>
</reference>
<keyword evidence="2" id="KW-1185">Reference proteome</keyword>
<dbReference type="RefSeq" id="WP_277415659.1">
    <property type="nucleotide sequence ID" value="NZ_CP119083.1"/>
</dbReference>
<dbReference type="Proteomes" id="UP001216510">
    <property type="component" value="Chromosome"/>
</dbReference>
<gene>
    <name evidence="1" type="ORF">PX653_26715</name>
</gene>